<dbReference type="VEuPathDB" id="FungiDB:BCV72DRAFT_212006"/>
<dbReference type="InterPro" id="IPR036770">
    <property type="entry name" value="Ankyrin_rpt-contain_sf"/>
</dbReference>
<dbReference type="Pfam" id="PF12796">
    <property type="entry name" value="Ank_2"/>
    <property type="match status" value="1"/>
</dbReference>
<evidence type="ECO:0000313" key="5">
    <source>
        <dbReference type="Proteomes" id="UP000242381"/>
    </source>
</evidence>
<feature type="repeat" description="ANK" evidence="3">
    <location>
        <begin position="46"/>
        <end position="78"/>
    </location>
</feature>
<sequence>MKQLDRLLARDKDGKSLLHYACINNKIERARHMLEQGADVNAKDNHDWTPLHLACLHGHLDIVKLLIQQGAVVNMLGSEDMDTPLHQASKHGHKEIVLYLIKSSNADVNIKNKYDQNPYDV</sequence>
<keyword evidence="1" id="KW-0677">Repeat</keyword>
<evidence type="ECO:0000256" key="3">
    <source>
        <dbReference type="PROSITE-ProRule" id="PRU00023"/>
    </source>
</evidence>
<dbReference type="Proteomes" id="UP000242381">
    <property type="component" value="Unassembled WGS sequence"/>
</dbReference>
<accession>A0A1X0S2D9</accession>
<evidence type="ECO:0000256" key="1">
    <source>
        <dbReference type="ARBA" id="ARBA00022737"/>
    </source>
</evidence>
<proteinExistence type="predicted"/>
<dbReference type="SMART" id="SM00248">
    <property type="entry name" value="ANK"/>
    <property type="match status" value="3"/>
</dbReference>
<evidence type="ECO:0000313" key="4">
    <source>
        <dbReference type="EMBL" id="ORE18436.1"/>
    </source>
</evidence>
<dbReference type="PROSITE" id="PS50088">
    <property type="entry name" value="ANK_REPEAT"/>
    <property type="match status" value="3"/>
</dbReference>
<gene>
    <name evidence="4" type="ORF">BCV71DRAFT_179536</name>
</gene>
<dbReference type="SUPFAM" id="SSF48403">
    <property type="entry name" value="Ankyrin repeat"/>
    <property type="match status" value="1"/>
</dbReference>
<organism evidence="4 5">
    <name type="scientific">Rhizopus microsporus</name>
    <dbReference type="NCBI Taxonomy" id="58291"/>
    <lineage>
        <taxon>Eukaryota</taxon>
        <taxon>Fungi</taxon>
        <taxon>Fungi incertae sedis</taxon>
        <taxon>Mucoromycota</taxon>
        <taxon>Mucoromycotina</taxon>
        <taxon>Mucoromycetes</taxon>
        <taxon>Mucorales</taxon>
        <taxon>Mucorineae</taxon>
        <taxon>Rhizopodaceae</taxon>
        <taxon>Rhizopus</taxon>
    </lineage>
</organism>
<dbReference type="AlphaFoldDB" id="A0A1X0S2D9"/>
<protein>
    <submittedName>
        <fullName evidence="4">Ankyrin</fullName>
    </submittedName>
</protein>
<name>A0A1X0S2D9_RHIZD</name>
<evidence type="ECO:0000256" key="2">
    <source>
        <dbReference type="ARBA" id="ARBA00023043"/>
    </source>
</evidence>
<dbReference type="PANTHER" id="PTHR24180">
    <property type="entry name" value="CYCLIN-DEPENDENT KINASE INHIBITOR 2C-RELATED"/>
    <property type="match status" value="1"/>
</dbReference>
<dbReference type="Gene3D" id="1.25.40.20">
    <property type="entry name" value="Ankyrin repeat-containing domain"/>
    <property type="match status" value="2"/>
</dbReference>
<feature type="non-terminal residue" evidence="4">
    <location>
        <position position="121"/>
    </location>
</feature>
<dbReference type="PROSITE" id="PS50297">
    <property type="entry name" value="ANK_REP_REGION"/>
    <property type="match status" value="3"/>
</dbReference>
<reference evidence="4 5" key="1">
    <citation type="journal article" date="2016" name="Proc. Natl. Acad. Sci. U.S.A.">
        <title>Lipid metabolic changes in an early divergent fungus govern the establishment of a mutualistic symbiosis with endobacteria.</title>
        <authorList>
            <person name="Lastovetsky O.A."/>
            <person name="Gaspar M.L."/>
            <person name="Mondo S.J."/>
            <person name="LaButti K.M."/>
            <person name="Sandor L."/>
            <person name="Grigoriev I.V."/>
            <person name="Henry S.A."/>
            <person name="Pawlowska T.E."/>
        </authorList>
    </citation>
    <scope>NUCLEOTIDE SEQUENCE [LARGE SCALE GENOMIC DNA]</scope>
    <source>
        <strain evidence="4 5">ATCC 11559</strain>
    </source>
</reference>
<dbReference type="PANTHER" id="PTHR24180:SF45">
    <property type="entry name" value="POLY [ADP-RIBOSE] POLYMERASE TANKYRASE"/>
    <property type="match status" value="1"/>
</dbReference>
<feature type="repeat" description="ANK" evidence="3">
    <location>
        <begin position="80"/>
        <end position="113"/>
    </location>
</feature>
<dbReference type="EMBL" id="KV921330">
    <property type="protein sequence ID" value="ORE18436.1"/>
    <property type="molecule type" value="Genomic_DNA"/>
</dbReference>
<dbReference type="OMA" id="YKEMAIL"/>
<dbReference type="InterPro" id="IPR051637">
    <property type="entry name" value="Ank_repeat_dom-contain_49"/>
</dbReference>
<feature type="repeat" description="ANK" evidence="3">
    <location>
        <begin position="13"/>
        <end position="45"/>
    </location>
</feature>
<dbReference type="InterPro" id="IPR002110">
    <property type="entry name" value="Ankyrin_rpt"/>
</dbReference>
<dbReference type="Pfam" id="PF00023">
    <property type="entry name" value="Ank"/>
    <property type="match status" value="1"/>
</dbReference>
<keyword evidence="2 3" id="KW-0040">ANK repeat</keyword>